<dbReference type="AGR" id="Xenbase:XB-GENE-6488065"/>
<evidence type="ECO:0000256" key="9">
    <source>
        <dbReference type="SAM" id="Phobius"/>
    </source>
</evidence>
<keyword evidence="2 9" id="KW-0812">Transmembrane</keyword>
<feature type="compositionally biased region" description="Basic and acidic residues" evidence="8">
    <location>
        <begin position="188"/>
        <end position="199"/>
    </location>
</feature>
<dbReference type="AlphaFoldDB" id="A0A1L8GHP0"/>
<evidence type="ECO:0000256" key="3">
    <source>
        <dbReference type="ARBA" id="ARBA00022729"/>
    </source>
</evidence>
<evidence type="ECO:0000313" key="12">
    <source>
        <dbReference type="RefSeq" id="XP_018116884.1"/>
    </source>
</evidence>
<keyword evidence="11" id="KW-1185">Reference proteome</keyword>
<reference evidence="12" key="1">
    <citation type="submission" date="2025-08" db="UniProtKB">
        <authorList>
            <consortium name="RefSeq"/>
        </authorList>
    </citation>
    <scope>IDENTIFICATION</scope>
    <source>
        <strain evidence="12">J_2021</strain>
        <tissue evidence="12">Erythrocytes</tissue>
    </source>
</reference>
<evidence type="ECO:0000256" key="10">
    <source>
        <dbReference type="SAM" id="SignalP"/>
    </source>
</evidence>
<dbReference type="RefSeq" id="XP_018116884.1">
    <property type="nucleotide sequence ID" value="XM_018261395.2"/>
</dbReference>
<protein>
    <submittedName>
        <fullName evidence="12">Podocalyxin-like protein 2</fullName>
    </submittedName>
</protein>
<keyword evidence="4" id="KW-0130">Cell adhesion</keyword>
<feature type="compositionally biased region" description="Basic and acidic residues" evidence="8">
    <location>
        <begin position="119"/>
        <end position="129"/>
    </location>
</feature>
<dbReference type="OrthoDB" id="6352820at2759"/>
<dbReference type="GO" id="GO:0050901">
    <property type="term" value="P:leukocyte tethering or rolling"/>
    <property type="evidence" value="ECO:0000318"/>
    <property type="project" value="GO_Central"/>
</dbReference>
<feature type="compositionally biased region" description="Polar residues" evidence="8">
    <location>
        <begin position="131"/>
        <end position="148"/>
    </location>
</feature>
<dbReference type="STRING" id="8355.A0A1L8GHP0"/>
<evidence type="ECO:0000313" key="13">
    <source>
        <dbReference type="Xenbase" id="XB-GENE-6488065"/>
    </source>
</evidence>
<dbReference type="Pfam" id="PF06365">
    <property type="entry name" value="CD34_antigen"/>
    <property type="match status" value="1"/>
</dbReference>
<keyword evidence="7" id="KW-0325">Glycoprotein</keyword>
<dbReference type="PANTHER" id="PTHR15594:SF1">
    <property type="entry name" value="PODOCALYXIN-LIKE PROTEIN 2"/>
    <property type="match status" value="1"/>
</dbReference>
<sequence>MMLPLHLILGPLWLLLVACEEPQSEGLSSTSLLDLSTIADLPSSHKESANEAEFGNPGDQELDVLQDLLSTAQGSGFSTLETEESSILQSPQYFWDEEGSKGNGSSEVPSLIQAVPRNSHGDTSEDRSKTRSPTTESQETSTAQLSTHSSDETHKKLSSDIFTVNTVTVEPTTQNNWGAAFPSYKERTVSKTVSTDHTHQTTKLHRKNKKHQGSKNHQINHVAGSEPPPGPPAGSQGSPANKPLEEHMQEEGTDPSTHLHPGILDEENIGPPKHISILHGEGRTKAAGPTDVPLRSQQVICKDWINLAGKNYVVLNMSDDIDCEKFRWEKGHQLFSLLEGALFWKTEVSPRDWVILLSKPNENDNHLLMAVTEEHSVVPVKDVFSALGDIKRSLAEIGIKGYSTTISCQSRPSQPRSDYGKLFIVLAIIGSICLMIIIAGVIYICWQRRLPKMKNMELHYVENGCHDNPTLDVAMDGQSEMQEKKTSLNGGTSHQVDGWETLINKTSREEAEPMEEDTHL</sequence>
<evidence type="ECO:0000256" key="6">
    <source>
        <dbReference type="ARBA" id="ARBA00023136"/>
    </source>
</evidence>
<feature type="transmembrane region" description="Helical" evidence="9">
    <location>
        <begin position="422"/>
        <end position="446"/>
    </location>
</feature>
<dbReference type="Proteomes" id="UP000186698">
    <property type="component" value="Chromosome 4S"/>
</dbReference>
<gene>
    <name evidence="12 13" type="primary">podxl2.S</name>
</gene>
<keyword evidence="5 9" id="KW-1133">Transmembrane helix</keyword>
<dbReference type="OMA" id="GSICVMI"/>
<evidence type="ECO:0000256" key="4">
    <source>
        <dbReference type="ARBA" id="ARBA00022889"/>
    </source>
</evidence>
<evidence type="ECO:0000256" key="5">
    <source>
        <dbReference type="ARBA" id="ARBA00022989"/>
    </source>
</evidence>
<feature type="region of interest" description="Disordered" evidence="8">
    <location>
        <begin position="114"/>
        <end position="155"/>
    </location>
</feature>
<dbReference type="PaxDb" id="8355-A0A1L8GHP0"/>
<accession>A0A1L8GHP0</accession>
<evidence type="ECO:0000256" key="2">
    <source>
        <dbReference type="ARBA" id="ARBA00022692"/>
    </source>
</evidence>
<evidence type="ECO:0000256" key="7">
    <source>
        <dbReference type="ARBA" id="ARBA00023180"/>
    </source>
</evidence>
<dbReference type="GeneID" id="108715876"/>
<evidence type="ECO:0000313" key="11">
    <source>
        <dbReference type="Proteomes" id="UP000186698"/>
    </source>
</evidence>
<feature type="chain" id="PRO_5043814404" evidence="10">
    <location>
        <begin position="20"/>
        <end position="520"/>
    </location>
</feature>
<dbReference type="Xenbase" id="XB-GENE-6488065">
    <property type="gene designation" value="podxl2.S"/>
</dbReference>
<dbReference type="InterPro" id="IPR042397">
    <property type="entry name" value="PODXL2"/>
</dbReference>
<dbReference type="Bgee" id="108715876">
    <property type="expression patterns" value="Expressed in brain and 10 other cell types or tissues"/>
</dbReference>
<proteinExistence type="predicted"/>
<keyword evidence="3 10" id="KW-0732">Signal</keyword>
<organism evidence="11 12">
    <name type="scientific">Xenopus laevis</name>
    <name type="common">African clawed frog</name>
    <dbReference type="NCBI Taxonomy" id="8355"/>
    <lineage>
        <taxon>Eukaryota</taxon>
        <taxon>Metazoa</taxon>
        <taxon>Chordata</taxon>
        <taxon>Craniata</taxon>
        <taxon>Vertebrata</taxon>
        <taxon>Euteleostomi</taxon>
        <taxon>Amphibia</taxon>
        <taxon>Batrachia</taxon>
        <taxon>Anura</taxon>
        <taxon>Pipoidea</taxon>
        <taxon>Pipidae</taxon>
        <taxon>Xenopodinae</taxon>
        <taxon>Xenopus</taxon>
        <taxon>Xenopus</taxon>
    </lineage>
</organism>
<evidence type="ECO:0000256" key="8">
    <source>
        <dbReference type="SAM" id="MobiDB-lite"/>
    </source>
</evidence>
<evidence type="ECO:0000256" key="1">
    <source>
        <dbReference type="ARBA" id="ARBA00004479"/>
    </source>
</evidence>
<dbReference type="KEGG" id="xla:108715876"/>
<feature type="signal peptide" evidence="10">
    <location>
        <begin position="1"/>
        <end position="19"/>
    </location>
</feature>
<feature type="compositionally biased region" description="Basic residues" evidence="8">
    <location>
        <begin position="200"/>
        <end position="214"/>
    </location>
</feature>
<dbReference type="PANTHER" id="PTHR15594">
    <property type="entry name" value="PODOCALYXIN-LIKE PROTEIN 2"/>
    <property type="match status" value="1"/>
</dbReference>
<comment type="subcellular location">
    <subcellularLocation>
        <location evidence="1">Membrane</location>
        <topology evidence="1">Single-pass type I membrane protein</topology>
    </subcellularLocation>
</comment>
<dbReference type="InterPro" id="IPR013836">
    <property type="entry name" value="CD34/Podocalyxin"/>
</dbReference>
<feature type="region of interest" description="Disordered" evidence="8">
    <location>
        <begin position="188"/>
        <end position="277"/>
    </location>
</feature>
<name>A0A1L8GHP0_XENLA</name>
<dbReference type="GO" id="GO:0005886">
    <property type="term" value="C:plasma membrane"/>
    <property type="evidence" value="ECO:0007669"/>
    <property type="project" value="UniProtKB-ARBA"/>
</dbReference>
<keyword evidence="6 9" id="KW-0472">Membrane</keyword>
<dbReference type="CTD" id="108715876"/>